<keyword evidence="2" id="KW-1133">Transmembrane helix</keyword>
<reference evidence="3 5" key="1">
    <citation type="submission" date="2014-10" db="EMBL/GenBank/DDBJ databases">
        <title>The Complete Genome Sequence for the Shellfish Pathogen Vibrio coralliilyticus RE98 Isolated from a Shellfish Hatchery.</title>
        <authorList>
            <person name="Richards G.P."/>
            <person name="Bono J.L."/>
            <person name="Watson M.A."/>
            <person name="Needleman D.S."/>
        </authorList>
    </citation>
    <scope>NUCLEOTIDE SEQUENCE [LARGE SCALE GENOMIC DNA]</scope>
    <source>
        <strain evidence="3 5">RE98</strain>
    </source>
</reference>
<protein>
    <submittedName>
        <fullName evidence="3">Uncharacterized protein</fullName>
    </submittedName>
</protein>
<dbReference type="AlphaFoldDB" id="A0AAN0SAA4"/>
<evidence type="ECO:0000256" key="2">
    <source>
        <dbReference type="SAM" id="Phobius"/>
    </source>
</evidence>
<evidence type="ECO:0000313" key="3">
    <source>
        <dbReference type="EMBL" id="AIW18579.1"/>
    </source>
</evidence>
<keyword evidence="2" id="KW-0472">Membrane</keyword>
<evidence type="ECO:0000313" key="5">
    <source>
        <dbReference type="Proteomes" id="UP000030081"/>
    </source>
</evidence>
<organism evidence="3 5">
    <name type="scientific">Vibrio coralliilyticus</name>
    <dbReference type="NCBI Taxonomy" id="190893"/>
    <lineage>
        <taxon>Bacteria</taxon>
        <taxon>Pseudomonadati</taxon>
        <taxon>Pseudomonadota</taxon>
        <taxon>Gammaproteobacteria</taxon>
        <taxon>Vibrionales</taxon>
        <taxon>Vibrionaceae</taxon>
        <taxon>Vibrio</taxon>
    </lineage>
</organism>
<dbReference type="EMBL" id="CP009617">
    <property type="protein sequence ID" value="AIW18593.1"/>
    <property type="molecule type" value="Genomic_DNA"/>
</dbReference>
<dbReference type="EMBL" id="CP009617">
    <property type="protein sequence ID" value="AIW18579.1"/>
    <property type="molecule type" value="Genomic_DNA"/>
</dbReference>
<keyword evidence="2" id="KW-0812">Transmembrane</keyword>
<evidence type="ECO:0000256" key="1">
    <source>
        <dbReference type="SAM" id="MobiDB-lite"/>
    </source>
</evidence>
<dbReference type="KEGG" id="vcy:IX92_05830"/>
<evidence type="ECO:0000313" key="4">
    <source>
        <dbReference type="EMBL" id="AIW18593.1"/>
    </source>
</evidence>
<dbReference type="Proteomes" id="UP000030081">
    <property type="component" value="Chromosome 1"/>
</dbReference>
<dbReference type="RefSeq" id="WP_043007670.1">
    <property type="nucleotide sequence ID" value="NZ_CP009617.1"/>
</dbReference>
<keyword evidence="5" id="KW-1185">Reference proteome</keyword>
<accession>A0AAN0SAA4</accession>
<dbReference type="KEGG" id="vcy:IX92_05755"/>
<sequence length="85" mass="9020">MLDIVLVTVSALVLVNVVVTISLLKNDSITSSQKLTQVSIVWMVPFIGAVGFWLFHRIDGRSDASTHKTFGGGANDSIGTSSQGD</sequence>
<name>A0AAN0SAA4_9VIBR</name>
<feature type="region of interest" description="Disordered" evidence="1">
    <location>
        <begin position="65"/>
        <end position="85"/>
    </location>
</feature>
<gene>
    <name evidence="3" type="ORF">IX92_05755</name>
    <name evidence="4" type="ORF">IX92_05830</name>
</gene>
<feature type="transmembrane region" description="Helical" evidence="2">
    <location>
        <begin position="36"/>
        <end position="55"/>
    </location>
</feature>
<proteinExistence type="predicted"/>